<dbReference type="OrthoDB" id="8596007at2"/>
<dbReference type="STRING" id="2017.SAMN05444320_104228"/>
<feature type="transmembrane region" description="Helical" evidence="6">
    <location>
        <begin position="232"/>
        <end position="254"/>
    </location>
</feature>
<dbReference type="InterPro" id="IPR020846">
    <property type="entry name" value="MFS_dom"/>
</dbReference>
<dbReference type="RefSeq" id="WP_073483176.1">
    <property type="nucleotide sequence ID" value="NZ_FQVN01000004.1"/>
</dbReference>
<feature type="transmembrane region" description="Helical" evidence="6">
    <location>
        <begin position="326"/>
        <end position="347"/>
    </location>
</feature>
<evidence type="ECO:0000313" key="9">
    <source>
        <dbReference type="Proteomes" id="UP000184501"/>
    </source>
</evidence>
<accession>A0A1M5CYV3</accession>
<dbReference type="AlphaFoldDB" id="A0A1M5CYV3"/>
<comment type="subcellular location">
    <subcellularLocation>
        <location evidence="1">Cell membrane</location>
        <topology evidence="1">Multi-pass membrane protein</topology>
    </subcellularLocation>
</comment>
<dbReference type="SUPFAM" id="SSF103473">
    <property type="entry name" value="MFS general substrate transporter"/>
    <property type="match status" value="1"/>
</dbReference>
<dbReference type="InterPro" id="IPR011701">
    <property type="entry name" value="MFS"/>
</dbReference>
<dbReference type="PROSITE" id="PS50850">
    <property type="entry name" value="MFS"/>
    <property type="match status" value="1"/>
</dbReference>
<evidence type="ECO:0000313" key="8">
    <source>
        <dbReference type="EMBL" id="SHF59909.1"/>
    </source>
</evidence>
<feature type="transmembrane region" description="Helical" evidence="6">
    <location>
        <begin position="89"/>
        <end position="110"/>
    </location>
</feature>
<keyword evidence="2" id="KW-1003">Cell membrane</keyword>
<feature type="transmembrane region" description="Helical" evidence="6">
    <location>
        <begin position="266"/>
        <end position="290"/>
    </location>
</feature>
<dbReference type="EMBL" id="FQVN01000004">
    <property type="protein sequence ID" value="SHF59909.1"/>
    <property type="molecule type" value="Genomic_DNA"/>
</dbReference>
<dbReference type="PANTHER" id="PTHR43124:SF3">
    <property type="entry name" value="CHLORAMPHENICOL EFFLUX PUMP RV0191"/>
    <property type="match status" value="1"/>
</dbReference>
<feature type="domain" description="Major facilitator superfamily (MFS) profile" evidence="7">
    <location>
        <begin position="21"/>
        <end position="416"/>
    </location>
</feature>
<proteinExistence type="predicted"/>
<protein>
    <submittedName>
        <fullName evidence="8">Sugar phosphate permease</fullName>
    </submittedName>
</protein>
<sequence length="449" mass="46322">MVADTDTRVRGVTAARTVTITIAVLTLAWLVDYVDRAILPVALPLIGADLGLSASAQGLVLTVSYAVYAASQIPAGIIADRMGSARTMVAGLVAWSVCTAATGLVAGFWGFLGARVLFAVSVAALPAASMKAMAERADPDRRMTAYGVMFCTTEFAGALSPLVVGPLLATLGWRPSFLLVAAAGVVTAPVVWWLLPPPRPTAGGEPESGREPESGGERLGLAGAWRVLRVGVLWRFALLFGGINIIGFGVGSWLPSYLVEVQHVGVGWAGVASTAPQFLEAVAIMVGGVLFDRYFHHRPQWLVVPALAVTGLLITAVLFVDGVAPFLVLVTLAVGVRGLAVMSVYGLPLRSLPAEISGTVNGLINFGGQVSGAVAPLAMGVLIDVHSYTAAFAFLLFGVAVSVAAAFWIPRTPEDFSRRITALTATGDCGNNGTGDCAGKGTGPAGRGN</sequence>
<dbReference type="Pfam" id="PF07690">
    <property type="entry name" value="MFS_1"/>
    <property type="match status" value="1"/>
</dbReference>
<evidence type="ECO:0000256" key="6">
    <source>
        <dbReference type="SAM" id="Phobius"/>
    </source>
</evidence>
<evidence type="ECO:0000259" key="7">
    <source>
        <dbReference type="PROSITE" id="PS50850"/>
    </source>
</evidence>
<feature type="transmembrane region" description="Helical" evidence="6">
    <location>
        <begin position="116"/>
        <end position="134"/>
    </location>
</feature>
<feature type="transmembrane region" description="Helical" evidence="6">
    <location>
        <begin position="302"/>
        <end position="320"/>
    </location>
</feature>
<dbReference type="Gene3D" id="1.20.1250.20">
    <property type="entry name" value="MFS general substrate transporter like domains"/>
    <property type="match status" value="2"/>
</dbReference>
<gene>
    <name evidence="8" type="ORF">SAMN05444320_104228</name>
</gene>
<feature type="transmembrane region" description="Helical" evidence="6">
    <location>
        <begin position="12"/>
        <end position="31"/>
    </location>
</feature>
<evidence type="ECO:0000256" key="1">
    <source>
        <dbReference type="ARBA" id="ARBA00004651"/>
    </source>
</evidence>
<evidence type="ECO:0000256" key="4">
    <source>
        <dbReference type="ARBA" id="ARBA00022989"/>
    </source>
</evidence>
<dbReference type="PANTHER" id="PTHR43124">
    <property type="entry name" value="PURINE EFFLUX PUMP PBUE"/>
    <property type="match status" value="1"/>
</dbReference>
<evidence type="ECO:0000256" key="2">
    <source>
        <dbReference type="ARBA" id="ARBA00022475"/>
    </source>
</evidence>
<evidence type="ECO:0000256" key="5">
    <source>
        <dbReference type="ARBA" id="ARBA00023136"/>
    </source>
</evidence>
<keyword evidence="9" id="KW-1185">Reference proteome</keyword>
<keyword evidence="4 6" id="KW-1133">Transmembrane helix</keyword>
<keyword evidence="3 6" id="KW-0812">Transmembrane</keyword>
<reference evidence="8 9" key="1">
    <citation type="submission" date="2016-11" db="EMBL/GenBank/DDBJ databases">
        <authorList>
            <person name="Jaros S."/>
            <person name="Januszkiewicz K."/>
            <person name="Wedrychowicz H."/>
        </authorList>
    </citation>
    <scope>NUCLEOTIDE SEQUENCE [LARGE SCALE GENOMIC DNA]</scope>
    <source>
        <strain evidence="8 9">DSM 44523</strain>
    </source>
</reference>
<dbReference type="InterPro" id="IPR036259">
    <property type="entry name" value="MFS_trans_sf"/>
</dbReference>
<evidence type="ECO:0000256" key="3">
    <source>
        <dbReference type="ARBA" id="ARBA00022692"/>
    </source>
</evidence>
<feature type="transmembrane region" description="Helical" evidence="6">
    <location>
        <begin position="146"/>
        <end position="169"/>
    </location>
</feature>
<feature type="transmembrane region" description="Helical" evidence="6">
    <location>
        <begin position="389"/>
        <end position="409"/>
    </location>
</feature>
<organism evidence="8 9">
    <name type="scientific">Streptoalloteichus hindustanus</name>
    <dbReference type="NCBI Taxonomy" id="2017"/>
    <lineage>
        <taxon>Bacteria</taxon>
        <taxon>Bacillati</taxon>
        <taxon>Actinomycetota</taxon>
        <taxon>Actinomycetes</taxon>
        <taxon>Pseudonocardiales</taxon>
        <taxon>Pseudonocardiaceae</taxon>
        <taxon>Streptoalloteichus</taxon>
    </lineage>
</organism>
<feature type="transmembrane region" description="Helical" evidence="6">
    <location>
        <begin position="37"/>
        <end position="68"/>
    </location>
</feature>
<dbReference type="InterPro" id="IPR050189">
    <property type="entry name" value="MFS_Efflux_Transporters"/>
</dbReference>
<feature type="transmembrane region" description="Helical" evidence="6">
    <location>
        <begin position="175"/>
        <end position="195"/>
    </location>
</feature>
<keyword evidence="5 6" id="KW-0472">Membrane</keyword>
<feature type="transmembrane region" description="Helical" evidence="6">
    <location>
        <begin position="359"/>
        <end position="383"/>
    </location>
</feature>
<dbReference type="GO" id="GO:0022857">
    <property type="term" value="F:transmembrane transporter activity"/>
    <property type="evidence" value="ECO:0007669"/>
    <property type="project" value="InterPro"/>
</dbReference>
<dbReference type="GO" id="GO:0005886">
    <property type="term" value="C:plasma membrane"/>
    <property type="evidence" value="ECO:0007669"/>
    <property type="project" value="UniProtKB-SubCell"/>
</dbReference>
<dbReference type="Proteomes" id="UP000184501">
    <property type="component" value="Unassembled WGS sequence"/>
</dbReference>
<name>A0A1M5CYV3_STRHI</name>